<name>A0A0V8DS96_LACLL</name>
<organism evidence="1 2">
    <name type="scientific">Lactococcus lactis subsp. lactis</name>
    <name type="common">Streptococcus lactis</name>
    <dbReference type="NCBI Taxonomy" id="1360"/>
    <lineage>
        <taxon>Bacteria</taxon>
        <taxon>Bacillati</taxon>
        <taxon>Bacillota</taxon>
        <taxon>Bacilli</taxon>
        <taxon>Lactobacillales</taxon>
        <taxon>Streptococcaceae</taxon>
        <taxon>Lactococcus</taxon>
    </lineage>
</organism>
<evidence type="ECO:0000313" key="2">
    <source>
        <dbReference type="Proteomes" id="UP000052991"/>
    </source>
</evidence>
<dbReference type="EMBL" id="LKLW01000145">
    <property type="protein sequence ID" value="KSU24935.1"/>
    <property type="molecule type" value="Genomic_DNA"/>
</dbReference>
<evidence type="ECO:0000313" key="1">
    <source>
        <dbReference type="EMBL" id="KSU24935.1"/>
    </source>
</evidence>
<dbReference type="AlphaFoldDB" id="A0A0V8DS96"/>
<dbReference type="RefSeq" id="WP_023163687.1">
    <property type="nucleotide sequence ID" value="NZ_CP064835.2"/>
</dbReference>
<sequence length="561" mass="62907">MKNKSLRFKILAIILFFICFFPNLGVNASTDDTPVKIIANFRTLGTPYASQTMFTQNIETAYEKIKDGNFTEQDLKSTGWTQVAQDYKHTDNIIEFSEHLKLGLNIRHSSQEAQDIISFLYQNNYKNLINTLNGSGGSRNQIKFHVPGNKGRNYTDVHGKAEADGFKGLNAIFNLQQQFITFVNAEDDQKEFNIDVVNKDKRISFSITNVSDQAQTQSSLYTIEYNQELSYRLHIDKSLLTQPTKVQLTPEANLVIDDISVPYTSLDTISTINPDGTNSALTVYYMDLPASASDITITVKSHLVPEVYNPNTESQIKAYTLPNAKYNIVASVSGLVAGYLVSNTSDAVTTSGINFAMTNPEKNILVRGGEYALGKIEKQQEYFYNTSGEWTPISDFSNIRSLDYKVISGGNNYVIGLKDTPIIPLNTNRYSFDAKKDTKINKSLIQFRGLSPENEYFLFQTKAPDGYKKIDSKQLFSVFNETKLLTNNSWGFKNSIGFANQQSFRANGKIPDYVAGTNEYNTLSVIKNHDLVFNSIVKIILPILIALLVIIAISIVVLKFI</sequence>
<reference evidence="2" key="1">
    <citation type="submission" date="2015-10" db="EMBL/GenBank/DDBJ databases">
        <title>Draft Genome Sequences of 11 Lactococcus lactis subspecies cremoris strains.</title>
        <authorList>
            <person name="Wels M."/>
            <person name="Backus L."/>
            <person name="Boekhorst J."/>
            <person name="Dijkstra A."/>
            <person name="Beerthuizen M."/>
            <person name="Kelly W."/>
            <person name="Siezen R."/>
            <person name="Bachmann H."/>
            <person name="Van Hijum S."/>
        </authorList>
    </citation>
    <scope>NUCLEOTIDE SEQUENCE [LARGE SCALE GENOMIC DNA]</scope>
    <source>
        <strain evidence="2">N42</strain>
    </source>
</reference>
<protein>
    <recommendedName>
        <fullName evidence="3">Surface protein</fullName>
    </recommendedName>
</protein>
<evidence type="ECO:0008006" key="3">
    <source>
        <dbReference type="Google" id="ProtNLM"/>
    </source>
</evidence>
<dbReference type="Proteomes" id="UP000052991">
    <property type="component" value="Unassembled WGS sequence"/>
</dbReference>
<dbReference type="PATRIC" id="fig|1360.110.peg.1267"/>
<gene>
    <name evidence="1" type="ORF">N42_2154</name>
</gene>
<proteinExistence type="predicted"/>
<comment type="caution">
    <text evidence="1">The sequence shown here is derived from an EMBL/GenBank/DDBJ whole genome shotgun (WGS) entry which is preliminary data.</text>
</comment>
<accession>A0A0V8DS96</accession>